<accession>A0A165IA96</accession>
<dbReference type="AlphaFoldDB" id="A0A165IA96"/>
<organism evidence="4 5">
    <name type="scientific">Laetiporus sulphureus 93-53</name>
    <dbReference type="NCBI Taxonomy" id="1314785"/>
    <lineage>
        <taxon>Eukaryota</taxon>
        <taxon>Fungi</taxon>
        <taxon>Dikarya</taxon>
        <taxon>Basidiomycota</taxon>
        <taxon>Agaricomycotina</taxon>
        <taxon>Agaricomycetes</taxon>
        <taxon>Polyporales</taxon>
        <taxon>Laetiporus</taxon>
    </lineage>
</organism>
<keyword evidence="1 3" id="KW-0732">Signal</keyword>
<feature type="chain" id="PRO_5007859164" description="RlpA-like protein double-psi beta-barrel domain-containing protein" evidence="3">
    <location>
        <begin position="27"/>
        <end position="270"/>
    </location>
</feature>
<dbReference type="GeneID" id="63828837"/>
<evidence type="ECO:0008006" key="6">
    <source>
        <dbReference type="Google" id="ProtNLM"/>
    </source>
</evidence>
<protein>
    <recommendedName>
        <fullName evidence="6">RlpA-like protein double-psi beta-barrel domain-containing protein</fullName>
    </recommendedName>
</protein>
<dbReference type="OrthoDB" id="406505at2759"/>
<dbReference type="InterPro" id="IPR051477">
    <property type="entry name" value="Expansin_CellWall"/>
</dbReference>
<dbReference type="InterPro" id="IPR036908">
    <property type="entry name" value="RlpA-like_sf"/>
</dbReference>
<proteinExistence type="predicted"/>
<feature type="compositionally biased region" description="Basic residues" evidence="2">
    <location>
        <begin position="93"/>
        <end position="107"/>
    </location>
</feature>
<dbReference type="CDD" id="cd22191">
    <property type="entry name" value="DPBB_RlpA_EXP_N-like"/>
    <property type="match status" value="1"/>
</dbReference>
<evidence type="ECO:0000313" key="4">
    <source>
        <dbReference type="EMBL" id="KZT12799.1"/>
    </source>
</evidence>
<evidence type="ECO:0000313" key="5">
    <source>
        <dbReference type="Proteomes" id="UP000076871"/>
    </source>
</evidence>
<feature type="signal peptide" evidence="3">
    <location>
        <begin position="1"/>
        <end position="26"/>
    </location>
</feature>
<feature type="region of interest" description="Disordered" evidence="2">
    <location>
        <begin position="77"/>
        <end position="122"/>
    </location>
</feature>
<dbReference type="STRING" id="1314785.A0A165IA96"/>
<reference evidence="4 5" key="1">
    <citation type="journal article" date="2016" name="Mol. Biol. Evol.">
        <title>Comparative Genomics of Early-Diverging Mushroom-Forming Fungi Provides Insights into the Origins of Lignocellulose Decay Capabilities.</title>
        <authorList>
            <person name="Nagy L.G."/>
            <person name="Riley R."/>
            <person name="Tritt A."/>
            <person name="Adam C."/>
            <person name="Daum C."/>
            <person name="Floudas D."/>
            <person name="Sun H."/>
            <person name="Yadav J.S."/>
            <person name="Pangilinan J."/>
            <person name="Larsson K.H."/>
            <person name="Matsuura K."/>
            <person name="Barry K."/>
            <person name="Labutti K."/>
            <person name="Kuo R."/>
            <person name="Ohm R.A."/>
            <person name="Bhattacharya S.S."/>
            <person name="Shirouzu T."/>
            <person name="Yoshinaga Y."/>
            <person name="Martin F.M."/>
            <person name="Grigoriev I.V."/>
            <person name="Hibbett D.S."/>
        </authorList>
    </citation>
    <scope>NUCLEOTIDE SEQUENCE [LARGE SCALE GENOMIC DNA]</scope>
    <source>
        <strain evidence="4 5">93-53</strain>
    </source>
</reference>
<dbReference type="RefSeq" id="XP_040770309.1">
    <property type="nucleotide sequence ID" value="XM_040911809.1"/>
</dbReference>
<dbReference type="Proteomes" id="UP000076871">
    <property type="component" value="Unassembled WGS sequence"/>
</dbReference>
<dbReference type="PANTHER" id="PTHR31836">
    <property type="match status" value="1"/>
</dbReference>
<gene>
    <name evidence="4" type="ORF">LAESUDRAFT_753837</name>
</gene>
<evidence type="ECO:0000256" key="2">
    <source>
        <dbReference type="SAM" id="MobiDB-lite"/>
    </source>
</evidence>
<dbReference type="SUPFAM" id="SSF50685">
    <property type="entry name" value="Barwin-like endoglucanases"/>
    <property type="match status" value="1"/>
</dbReference>
<dbReference type="Gene3D" id="2.40.40.10">
    <property type="entry name" value="RlpA-like domain"/>
    <property type="match status" value="1"/>
</dbReference>
<keyword evidence="5" id="KW-1185">Reference proteome</keyword>
<dbReference type="PANTHER" id="PTHR31836:SF22">
    <property type="entry name" value="RLPA-LIKE PROTEIN DOUBLE-PSI BETA-BARREL DOMAIN-CONTAINING PROTEIN"/>
    <property type="match status" value="1"/>
</dbReference>
<dbReference type="EMBL" id="KV427605">
    <property type="protein sequence ID" value="KZT12799.1"/>
    <property type="molecule type" value="Genomic_DNA"/>
</dbReference>
<name>A0A165IA96_9APHY</name>
<evidence type="ECO:0000256" key="3">
    <source>
        <dbReference type="SAM" id="SignalP"/>
    </source>
</evidence>
<sequence length="270" mass="29195">MSRVNLPHALLLIILFFGSLVPTALAAGISIFQSSLEKRYSTAHSLGDNYQFDPRDGWQTINITNLQYKYSRAPAENGSRSISEDISHIPAGHGKRSSKKTSSKKATTKTGSKPAVKSLNNGTNTVSDATNGILGSVKSAIDSIKAIGSAQPVTITWYTGKDLLNPSCWSNTQWAPTDDSFACALTEEGWVDRPKCFKFLELCNTSKKCVFVRVVDTCAGCAAGSKHVDLTKAAFSSLADLNEGVLTVQMRQATEPSEGWLEELWGPKTN</sequence>
<evidence type="ECO:0000256" key="1">
    <source>
        <dbReference type="ARBA" id="ARBA00022729"/>
    </source>
</evidence>
<dbReference type="InParanoid" id="A0A165IA96"/>